<feature type="transmembrane region" description="Helical" evidence="1">
    <location>
        <begin position="89"/>
        <end position="105"/>
    </location>
</feature>
<dbReference type="Proteomes" id="UP001595735">
    <property type="component" value="Unassembled WGS sequence"/>
</dbReference>
<keyword evidence="1" id="KW-0812">Transmembrane</keyword>
<keyword evidence="1" id="KW-0472">Membrane</keyword>
<dbReference type="RefSeq" id="WP_290295421.1">
    <property type="nucleotide sequence ID" value="NZ_JAUFQR010000001.1"/>
</dbReference>
<accession>A0ABV7XQT2</accession>
<proteinExistence type="predicted"/>
<dbReference type="EMBL" id="JBHRYO010000002">
    <property type="protein sequence ID" value="MFC3755357.1"/>
    <property type="molecule type" value="Genomic_DNA"/>
</dbReference>
<feature type="transmembrane region" description="Helical" evidence="1">
    <location>
        <begin position="148"/>
        <end position="167"/>
    </location>
</feature>
<sequence length="204" mass="24163">MITLTQEEEIQQYLLSKHLNQKLFLEIKDHFIQQISTLMEEQKSNFEEAFQDTKQSWKQELDVVKADLFSFRKITKIEKEILQRKFRNIMLYAAIFTLLLSQFILTVSNVFMYSEMILIGTMVSLLIYNVSFQKMRLYHYLQLSFHPLILKNALAGLVLFTSAYLLYDHLAVQGSGMMKLFFLYAMAVKIQILYYKARKINVLI</sequence>
<evidence type="ECO:0000256" key="1">
    <source>
        <dbReference type="SAM" id="Phobius"/>
    </source>
</evidence>
<feature type="transmembrane region" description="Helical" evidence="1">
    <location>
        <begin position="111"/>
        <end position="128"/>
    </location>
</feature>
<keyword evidence="3" id="KW-1185">Reference proteome</keyword>
<evidence type="ECO:0000313" key="2">
    <source>
        <dbReference type="EMBL" id="MFC3755357.1"/>
    </source>
</evidence>
<keyword evidence="1" id="KW-1133">Transmembrane helix</keyword>
<reference evidence="3" key="1">
    <citation type="journal article" date="2019" name="Int. J. Syst. Evol. Microbiol.">
        <title>The Global Catalogue of Microorganisms (GCM) 10K type strain sequencing project: providing services to taxonomists for standard genome sequencing and annotation.</title>
        <authorList>
            <consortium name="The Broad Institute Genomics Platform"/>
            <consortium name="The Broad Institute Genome Sequencing Center for Infectious Disease"/>
            <person name="Wu L."/>
            <person name="Ma J."/>
        </authorList>
    </citation>
    <scope>NUCLEOTIDE SEQUENCE [LARGE SCALE GENOMIC DNA]</scope>
    <source>
        <strain evidence="3">CECT 7798</strain>
    </source>
</reference>
<protein>
    <submittedName>
        <fullName evidence="2">Uncharacterized protein</fullName>
    </submittedName>
</protein>
<evidence type="ECO:0000313" key="3">
    <source>
        <dbReference type="Proteomes" id="UP001595735"/>
    </source>
</evidence>
<organism evidence="2 3">
    <name type="scientific">Chryseobacterium tructae</name>
    <dbReference type="NCBI Taxonomy" id="1037380"/>
    <lineage>
        <taxon>Bacteria</taxon>
        <taxon>Pseudomonadati</taxon>
        <taxon>Bacteroidota</taxon>
        <taxon>Flavobacteriia</taxon>
        <taxon>Flavobacteriales</taxon>
        <taxon>Weeksellaceae</taxon>
        <taxon>Chryseobacterium group</taxon>
        <taxon>Chryseobacterium</taxon>
    </lineage>
</organism>
<feature type="transmembrane region" description="Helical" evidence="1">
    <location>
        <begin position="179"/>
        <end position="197"/>
    </location>
</feature>
<name>A0ABV7XQT2_9FLAO</name>
<comment type="caution">
    <text evidence="2">The sequence shown here is derived from an EMBL/GenBank/DDBJ whole genome shotgun (WGS) entry which is preliminary data.</text>
</comment>
<gene>
    <name evidence="2" type="ORF">ACFONJ_05175</name>
</gene>